<feature type="chain" id="PRO_5014936261" evidence="2">
    <location>
        <begin position="23"/>
        <end position="197"/>
    </location>
</feature>
<keyword evidence="1" id="KW-0812">Transmembrane</keyword>
<proteinExistence type="predicted"/>
<reference evidence="3 4" key="1">
    <citation type="submission" date="2016-04" db="EMBL/GenBank/DDBJ databases">
        <title>Genome analyses suggest a sexual origin of heterokaryosis in a supposedly ancient asexual fungus.</title>
        <authorList>
            <person name="Ropars J."/>
            <person name="Sedzielewska K."/>
            <person name="Noel J."/>
            <person name="Charron P."/>
            <person name="Farinelli L."/>
            <person name="Marton T."/>
            <person name="Kruger M."/>
            <person name="Pelin A."/>
            <person name="Brachmann A."/>
            <person name="Corradi N."/>
        </authorList>
    </citation>
    <scope>NUCLEOTIDE SEQUENCE [LARGE SCALE GENOMIC DNA]</scope>
    <source>
        <strain evidence="3 4">C2</strain>
    </source>
</reference>
<sequence length="197" mass="22423">MRHLKRLLFGIILLSSFGSAFADEYDPRQDVFDQVINALVPILIVFLFGTKGSEDKEELERSTEANSINSKGSDEEKAELKLTVKQTFKIVTSKLTFKGVFEDLLYLSSLYILPSIVFYKNHEKFSIPLWIPILSVVTTGVVIILVVLSLYNFLAASSYSMLKEFIFDFLVHIFAIINEICFIFYTNNTPANNINLD</sequence>
<feature type="transmembrane region" description="Helical" evidence="1">
    <location>
        <begin position="104"/>
        <end position="121"/>
    </location>
</feature>
<keyword evidence="1" id="KW-1133">Transmembrane helix</keyword>
<feature type="transmembrane region" description="Helical" evidence="1">
    <location>
        <begin position="32"/>
        <end position="49"/>
    </location>
</feature>
<dbReference type="AlphaFoldDB" id="A0A2N1N4V0"/>
<feature type="transmembrane region" description="Helical" evidence="1">
    <location>
        <begin position="165"/>
        <end position="185"/>
    </location>
</feature>
<feature type="signal peptide" evidence="2">
    <location>
        <begin position="1"/>
        <end position="22"/>
    </location>
</feature>
<dbReference type="VEuPathDB" id="FungiDB:RhiirFUN_023534"/>
<evidence type="ECO:0000313" key="4">
    <source>
        <dbReference type="Proteomes" id="UP000233469"/>
    </source>
</evidence>
<dbReference type="Proteomes" id="UP000233469">
    <property type="component" value="Unassembled WGS sequence"/>
</dbReference>
<gene>
    <name evidence="3" type="ORF">RhiirC2_851108</name>
</gene>
<dbReference type="EMBL" id="LLXL01000791">
    <property type="protein sequence ID" value="PKK68889.1"/>
    <property type="molecule type" value="Genomic_DNA"/>
</dbReference>
<evidence type="ECO:0000313" key="3">
    <source>
        <dbReference type="EMBL" id="PKK68889.1"/>
    </source>
</evidence>
<evidence type="ECO:0000256" key="1">
    <source>
        <dbReference type="SAM" id="Phobius"/>
    </source>
</evidence>
<organism evidence="3 4">
    <name type="scientific">Rhizophagus irregularis</name>
    <dbReference type="NCBI Taxonomy" id="588596"/>
    <lineage>
        <taxon>Eukaryota</taxon>
        <taxon>Fungi</taxon>
        <taxon>Fungi incertae sedis</taxon>
        <taxon>Mucoromycota</taxon>
        <taxon>Glomeromycotina</taxon>
        <taxon>Glomeromycetes</taxon>
        <taxon>Glomerales</taxon>
        <taxon>Glomeraceae</taxon>
        <taxon>Rhizophagus</taxon>
    </lineage>
</organism>
<evidence type="ECO:0000256" key="2">
    <source>
        <dbReference type="SAM" id="SignalP"/>
    </source>
</evidence>
<protein>
    <submittedName>
        <fullName evidence="3">Uncharacterized protein</fullName>
    </submittedName>
</protein>
<comment type="caution">
    <text evidence="3">The sequence shown here is derived from an EMBL/GenBank/DDBJ whole genome shotgun (WGS) entry which is preliminary data.</text>
</comment>
<dbReference type="InterPro" id="IPR046566">
    <property type="entry name" value="DUF6720"/>
</dbReference>
<dbReference type="Pfam" id="PF20480">
    <property type="entry name" value="DUF6720"/>
    <property type="match status" value="1"/>
</dbReference>
<keyword evidence="2" id="KW-0732">Signal</keyword>
<dbReference type="VEuPathDB" id="FungiDB:FUN_020749"/>
<feature type="transmembrane region" description="Helical" evidence="1">
    <location>
        <begin position="127"/>
        <end position="153"/>
    </location>
</feature>
<keyword evidence="1" id="KW-0472">Membrane</keyword>
<reference evidence="3 4" key="2">
    <citation type="submission" date="2017-10" db="EMBL/GenBank/DDBJ databases">
        <title>Extensive intraspecific genome diversity in a model arbuscular mycorrhizal fungus.</title>
        <authorList>
            <person name="Chen E.C.H."/>
            <person name="Morin E."/>
            <person name="Baudet D."/>
            <person name="Noel J."/>
            <person name="Ndikumana S."/>
            <person name="Charron P."/>
            <person name="St-Onge C."/>
            <person name="Giorgi J."/>
            <person name="Grigoriev I.V."/>
            <person name="Roux C."/>
            <person name="Martin F.M."/>
            <person name="Corradi N."/>
        </authorList>
    </citation>
    <scope>NUCLEOTIDE SEQUENCE [LARGE SCALE GENOMIC DNA]</scope>
    <source>
        <strain evidence="3 4">C2</strain>
    </source>
</reference>
<dbReference type="VEuPathDB" id="FungiDB:RhiirA1_473934"/>
<name>A0A2N1N4V0_9GLOM</name>
<accession>A0A2N1N4V0</accession>